<dbReference type="Proteomes" id="UP001454036">
    <property type="component" value="Unassembled WGS sequence"/>
</dbReference>
<proteinExistence type="predicted"/>
<dbReference type="EMBL" id="BAABME010006801">
    <property type="protein sequence ID" value="GAA0169329.1"/>
    <property type="molecule type" value="Genomic_DNA"/>
</dbReference>
<keyword evidence="2" id="KW-1185">Reference proteome</keyword>
<dbReference type="InterPro" id="IPR009902">
    <property type="entry name" value="DUF1442"/>
</dbReference>
<reference evidence="1 2" key="1">
    <citation type="submission" date="2024-01" db="EMBL/GenBank/DDBJ databases">
        <title>The complete chloroplast genome sequence of Lithospermum erythrorhizon: insights into the phylogenetic relationship among Boraginaceae species and the maternal lineages of purple gromwells.</title>
        <authorList>
            <person name="Okada T."/>
            <person name="Watanabe K."/>
        </authorList>
    </citation>
    <scope>NUCLEOTIDE SEQUENCE [LARGE SCALE GENOMIC DNA]</scope>
</reference>
<dbReference type="InterPro" id="IPR029063">
    <property type="entry name" value="SAM-dependent_MTases_sf"/>
</dbReference>
<gene>
    <name evidence="1" type="ORF">LIER_23845</name>
</gene>
<dbReference type="Pfam" id="PF07279">
    <property type="entry name" value="DUF1442"/>
    <property type="match status" value="1"/>
</dbReference>
<sequence>MKLVWSPDTASKAYVETIKSGRGLTKSSSVAEMLSAMAGGWNAKLIVEAWYNGGEIATSVGLAVSATHSGGRHVCIVPDKRTSLTYINSMQNLDVQIPEIIIGEVEDVIGQLNGIDFLVVDSRRKDFLKVLRLAKLSHLGAVLVLKNACNKGNDVSRFRWSEVVGKSRRVVRSVILPVGNGLEIAYVGSIWGGNRNNNNAEGSRKITSRRWIRRFDLQSGEEHVFRG</sequence>
<accession>A0AAV3R0B2</accession>
<dbReference type="Gene3D" id="3.40.50.150">
    <property type="entry name" value="Vaccinia Virus protein VP39"/>
    <property type="match status" value="1"/>
</dbReference>
<comment type="caution">
    <text evidence="1">The sequence shown here is derived from an EMBL/GenBank/DDBJ whole genome shotgun (WGS) entry which is preliminary data.</text>
</comment>
<evidence type="ECO:0000313" key="2">
    <source>
        <dbReference type="Proteomes" id="UP001454036"/>
    </source>
</evidence>
<dbReference type="PANTHER" id="PTHR33593">
    <property type="entry name" value="DUF1442 FAMILY PROTEIN"/>
    <property type="match status" value="1"/>
</dbReference>
<protein>
    <submittedName>
        <fullName evidence="1">Uncharacterized protein</fullName>
    </submittedName>
</protein>
<dbReference type="AlphaFoldDB" id="A0AAV3R0B2"/>
<organism evidence="1 2">
    <name type="scientific">Lithospermum erythrorhizon</name>
    <name type="common">Purple gromwell</name>
    <name type="synonym">Lithospermum officinale var. erythrorhizon</name>
    <dbReference type="NCBI Taxonomy" id="34254"/>
    <lineage>
        <taxon>Eukaryota</taxon>
        <taxon>Viridiplantae</taxon>
        <taxon>Streptophyta</taxon>
        <taxon>Embryophyta</taxon>
        <taxon>Tracheophyta</taxon>
        <taxon>Spermatophyta</taxon>
        <taxon>Magnoliopsida</taxon>
        <taxon>eudicotyledons</taxon>
        <taxon>Gunneridae</taxon>
        <taxon>Pentapetalae</taxon>
        <taxon>asterids</taxon>
        <taxon>lamiids</taxon>
        <taxon>Boraginales</taxon>
        <taxon>Boraginaceae</taxon>
        <taxon>Boraginoideae</taxon>
        <taxon>Lithospermeae</taxon>
        <taxon>Lithospermum</taxon>
    </lineage>
</organism>
<dbReference type="PANTHER" id="PTHR33593:SF28">
    <property type="entry name" value="ANKYRIN REPEAT_KH DOMAIN PROTEIN (DUF1442)"/>
    <property type="match status" value="1"/>
</dbReference>
<evidence type="ECO:0000313" key="1">
    <source>
        <dbReference type="EMBL" id="GAA0169329.1"/>
    </source>
</evidence>
<name>A0AAV3R0B2_LITER</name>